<dbReference type="InterPro" id="IPR036908">
    <property type="entry name" value="RlpA-like_sf"/>
</dbReference>
<dbReference type="AlphaFoldDB" id="A0A815TRR3"/>
<dbReference type="SUPFAM" id="SSF50685">
    <property type="entry name" value="Barwin-like endoglucanases"/>
    <property type="match status" value="1"/>
</dbReference>
<accession>A0A815TRR3</accession>
<comment type="caution">
    <text evidence="2">The sequence shown here is derived from an EMBL/GenBank/DDBJ whole genome shotgun (WGS) entry which is preliminary data.</text>
</comment>
<evidence type="ECO:0000313" key="3">
    <source>
        <dbReference type="Proteomes" id="UP000663828"/>
    </source>
</evidence>
<evidence type="ECO:0000259" key="1">
    <source>
        <dbReference type="Pfam" id="PF14295"/>
    </source>
</evidence>
<dbReference type="Proteomes" id="UP000663828">
    <property type="component" value="Unassembled WGS sequence"/>
</dbReference>
<organism evidence="2 3">
    <name type="scientific">Adineta ricciae</name>
    <name type="common">Rotifer</name>
    <dbReference type="NCBI Taxonomy" id="249248"/>
    <lineage>
        <taxon>Eukaryota</taxon>
        <taxon>Metazoa</taxon>
        <taxon>Spiralia</taxon>
        <taxon>Gnathifera</taxon>
        <taxon>Rotifera</taxon>
        <taxon>Eurotatoria</taxon>
        <taxon>Bdelloidea</taxon>
        <taxon>Adinetida</taxon>
        <taxon>Adinetidae</taxon>
        <taxon>Adineta</taxon>
    </lineage>
</organism>
<dbReference type="EMBL" id="CAJNOR010004519">
    <property type="protein sequence ID" value="CAF1508701.1"/>
    <property type="molecule type" value="Genomic_DNA"/>
</dbReference>
<reference evidence="2" key="1">
    <citation type="submission" date="2021-02" db="EMBL/GenBank/DDBJ databases">
        <authorList>
            <person name="Nowell W R."/>
        </authorList>
    </citation>
    <scope>NUCLEOTIDE SEQUENCE</scope>
</reference>
<sequence>MYQDKQDNREIIVSTSIAAIHWNGNWAFACDFYKNDLTDARIPGEQCGGRCAATSGCTHFTWTTYNGGTCWMKHGHARKENAFSTGDRSMVCGVVEQRSTDRAMYGVHTTRHGATEHGACALPASDYAVVNPVALGNIESLKNLKFRPELCGHVLNVDCGHGSLDIIVTNSNLGGGLDLYGSTWDKLTNHKPPGITSCKRNIGLLNTNGRIVVKATIDGRSGVHHGDNSYYAFTHGPIYDYKKVIFAFEDGGTHSVFLRDCVKQRNQQTWR</sequence>
<feature type="domain" description="Apple" evidence="1">
    <location>
        <begin position="45"/>
        <end position="73"/>
    </location>
</feature>
<dbReference type="Gene3D" id="3.50.4.10">
    <property type="entry name" value="Hepatocyte Growth Factor"/>
    <property type="match status" value="1"/>
</dbReference>
<protein>
    <recommendedName>
        <fullName evidence="1">Apple domain-containing protein</fullName>
    </recommendedName>
</protein>
<proteinExistence type="predicted"/>
<name>A0A815TRR3_ADIRI</name>
<gene>
    <name evidence="2" type="ORF">XAT740_LOCUS40090</name>
</gene>
<dbReference type="PROSITE" id="PS51257">
    <property type="entry name" value="PROKAR_LIPOPROTEIN"/>
    <property type="match status" value="1"/>
</dbReference>
<evidence type="ECO:0000313" key="2">
    <source>
        <dbReference type="EMBL" id="CAF1508701.1"/>
    </source>
</evidence>
<dbReference type="InterPro" id="IPR003609">
    <property type="entry name" value="Pan_app"/>
</dbReference>
<dbReference type="Pfam" id="PF14295">
    <property type="entry name" value="PAN_4"/>
    <property type="match status" value="1"/>
</dbReference>
<keyword evidence="3" id="KW-1185">Reference proteome</keyword>